<dbReference type="InterPro" id="IPR011990">
    <property type="entry name" value="TPR-like_helical_dom_sf"/>
</dbReference>
<dbReference type="Gene3D" id="1.25.40.10">
    <property type="entry name" value="Tetratricopeptide repeat domain"/>
    <property type="match status" value="1"/>
</dbReference>
<proteinExistence type="predicted"/>
<protein>
    <submittedName>
        <fullName evidence="2">Uncharacterized protein</fullName>
    </submittedName>
</protein>
<evidence type="ECO:0000313" key="3">
    <source>
        <dbReference type="Proteomes" id="UP000825729"/>
    </source>
</evidence>
<dbReference type="PANTHER" id="PTHR46816">
    <property type="entry name" value="OS01G0273500 PROTEIN"/>
    <property type="match status" value="1"/>
</dbReference>
<dbReference type="AlphaFoldDB" id="A0AAV7ET14"/>
<feature type="region of interest" description="Disordered" evidence="1">
    <location>
        <begin position="173"/>
        <end position="199"/>
    </location>
</feature>
<dbReference type="SUPFAM" id="SSF48452">
    <property type="entry name" value="TPR-like"/>
    <property type="match status" value="1"/>
</dbReference>
<feature type="compositionally biased region" description="Basic and acidic residues" evidence="1">
    <location>
        <begin position="173"/>
        <end position="187"/>
    </location>
</feature>
<comment type="caution">
    <text evidence="2">The sequence shown here is derived from an EMBL/GenBank/DDBJ whole genome shotgun (WGS) entry which is preliminary data.</text>
</comment>
<keyword evidence="3" id="KW-1185">Reference proteome</keyword>
<evidence type="ECO:0000313" key="2">
    <source>
        <dbReference type="EMBL" id="KAG9450781.1"/>
    </source>
</evidence>
<evidence type="ECO:0000256" key="1">
    <source>
        <dbReference type="SAM" id="MobiDB-lite"/>
    </source>
</evidence>
<dbReference type="EMBL" id="JAINDJ010000004">
    <property type="protein sequence ID" value="KAG9450781.1"/>
    <property type="molecule type" value="Genomic_DNA"/>
</dbReference>
<organism evidence="2 3">
    <name type="scientific">Aristolochia fimbriata</name>
    <name type="common">White veined hardy Dutchman's pipe vine</name>
    <dbReference type="NCBI Taxonomy" id="158543"/>
    <lineage>
        <taxon>Eukaryota</taxon>
        <taxon>Viridiplantae</taxon>
        <taxon>Streptophyta</taxon>
        <taxon>Embryophyta</taxon>
        <taxon>Tracheophyta</taxon>
        <taxon>Spermatophyta</taxon>
        <taxon>Magnoliopsida</taxon>
        <taxon>Magnoliidae</taxon>
        <taxon>Piperales</taxon>
        <taxon>Aristolochiaceae</taxon>
        <taxon>Aristolochia</taxon>
    </lineage>
</organism>
<feature type="region of interest" description="Disordered" evidence="1">
    <location>
        <begin position="137"/>
        <end position="158"/>
    </location>
</feature>
<name>A0AAV7ET14_ARIFI</name>
<accession>A0AAV7ET14</accession>
<dbReference type="Proteomes" id="UP000825729">
    <property type="component" value="Unassembled WGS sequence"/>
</dbReference>
<gene>
    <name evidence="2" type="ORF">H6P81_010746</name>
</gene>
<dbReference type="PANTHER" id="PTHR46816:SF1">
    <property type="entry name" value="TETRATRICOPEPTIDE REPEAT (TPR)-LIKE SUPERFAMILY PROTEIN"/>
    <property type="match status" value="1"/>
</dbReference>
<reference evidence="2 3" key="1">
    <citation type="submission" date="2021-07" db="EMBL/GenBank/DDBJ databases">
        <title>The Aristolochia fimbriata genome: insights into angiosperm evolution, floral development and chemical biosynthesis.</title>
        <authorList>
            <person name="Jiao Y."/>
        </authorList>
    </citation>
    <scope>NUCLEOTIDE SEQUENCE [LARGE SCALE GENOMIC DNA]</scope>
    <source>
        <strain evidence="2">IBCAS-2021</strain>
        <tissue evidence="2">Leaf</tissue>
    </source>
</reference>
<feature type="compositionally biased region" description="Low complexity" evidence="1">
    <location>
        <begin position="149"/>
        <end position="158"/>
    </location>
</feature>
<sequence>MGGNLLPPIAIKLINAEIRVLYAGLFGRCHSQQPLRINGWLNLSDPSVGGPVIVSGHRPSLLPSGSNGGRHGIASDGAIRSEAIRHFSKILDSRRSTPQGFFAECYIHRAGAYQFTGRIAEAIADCNHTLALDPTSIRPSPCGSPSLRPPTRTVPARAPKGVYEVVTERVLEPDVGHHGRGGRREAAAEGGSCPSGGGGDCLGSSDGAGAGACAGDAPGSGGGCEE</sequence>